<dbReference type="InterPro" id="IPR024419">
    <property type="entry name" value="YvrJ"/>
</dbReference>
<dbReference type="Proteomes" id="UP000198312">
    <property type="component" value="Chromosome"/>
</dbReference>
<dbReference type="AlphaFoldDB" id="A0A220U3E5"/>
<keyword evidence="3" id="KW-1185">Reference proteome</keyword>
<dbReference type="RefSeq" id="WP_089061513.1">
    <property type="nucleotide sequence ID" value="NZ_CP022315.1"/>
</dbReference>
<dbReference type="EMBL" id="CP022315">
    <property type="protein sequence ID" value="ASK62253.1"/>
    <property type="molecule type" value="Genomic_DNA"/>
</dbReference>
<organism evidence="2 3">
    <name type="scientific">Virgibacillus phasianinus</name>
    <dbReference type="NCBI Taxonomy" id="2017483"/>
    <lineage>
        <taxon>Bacteria</taxon>
        <taxon>Bacillati</taxon>
        <taxon>Bacillota</taxon>
        <taxon>Bacilli</taxon>
        <taxon>Bacillales</taxon>
        <taxon>Bacillaceae</taxon>
        <taxon>Virgibacillus</taxon>
    </lineage>
</organism>
<sequence length="46" mass="5215">METWMSFVTDVGFPIVVTFYLLHRIEGKLNDLIESILTLPDKMGGS</sequence>
<dbReference type="OrthoDB" id="2662123at2"/>
<dbReference type="KEGG" id="vil:CFK37_08805"/>
<feature type="transmembrane region" description="Helical" evidence="1">
    <location>
        <begin position="6"/>
        <end position="22"/>
    </location>
</feature>
<proteinExistence type="predicted"/>
<reference evidence="2 3" key="1">
    <citation type="submission" date="2017-07" db="EMBL/GenBank/DDBJ databases">
        <title>Virgibacillus sp. LM2416.</title>
        <authorList>
            <person name="Tak E.J."/>
            <person name="Bae J.-W."/>
        </authorList>
    </citation>
    <scope>NUCLEOTIDE SEQUENCE [LARGE SCALE GENOMIC DNA]</scope>
    <source>
        <strain evidence="2 3">LM2416</strain>
    </source>
</reference>
<evidence type="ECO:0000313" key="2">
    <source>
        <dbReference type="EMBL" id="ASK62253.1"/>
    </source>
</evidence>
<evidence type="ECO:0000256" key="1">
    <source>
        <dbReference type="SAM" id="Phobius"/>
    </source>
</evidence>
<name>A0A220U3E5_9BACI</name>
<keyword evidence="1" id="KW-1133">Transmembrane helix</keyword>
<keyword evidence="1" id="KW-0472">Membrane</keyword>
<keyword evidence="1" id="KW-0812">Transmembrane</keyword>
<protein>
    <submittedName>
        <fullName evidence="2">YvrJ family protein</fullName>
    </submittedName>
</protein>
<dbReference type="Pfam" id="PF12841">
    <property type="entry name" value="YvrJ"/>
    <property type="match status" value="1"/>
</dbReference>
<evidence type="ECO:0000313" key="3">
    <source>
        <dbReference type="Proteomes" id="UP000198312"/>
    </source>
</evidence>
<gene>
    <name evidence="2" type="ORF">CFK37_08805</name>
</gene>
<accession>A0A220U3E5</accession>